<dbReference type="AlphaFoldDB" id="A0A840UG97"/>
<evidence type="ECO:0000256" key="1">
    <source>
        <dbReference type="SAM" id="Phobius"/>
    </source>
</evidence>
<dbReference type="EMBL" id="JACHFE010000002">
    <property type="protein sequence ID" value="MBB5320186.1"/>
    <property type="molecule type" value="Genomic_DNA"/>
</dbReference>
<keyword evidence="1" id="KW-0472">Membrane</keyword>
<proteinExistence type="predicted"/>
<dbReference type="Proteomes" id="UP000591735">
    <property type="component" value="Unassembled WGS sequence"/>
</dbReference>
<sequence>MDELIVIVLDAVVGGVILWLAAKITSVDLALSETFVAAAGAAAVSLVPTVGWVLSILVLFVLLKKFSRASIWPDIILMVIVSRLVSFVALMALGGLR</sequence>
<keyword evidence="1" id="KW-1133">Transmembrane helix</keyword>
<protein>
    <submittedName>
        <fullName evidence="2">Uncharacterized protein</fullName>
    </submittedName>
</protein>
<organism evidence="2 3">
    <name type="scientific">Marinobacter oulmenensis</name>
    <dbReference type="NCBI Taxonomy" id="643747"/>
    <lineage>
        <taxon>Bacteria</taxon>
        <taxon>Pseudomonadati</taxon>
        <taxon>Pseudomonadota</taxon>
        <taxon>Gammaproteobacteria</taxon>
        <taxon>Pseudomonadales</taxon>
        <taxon>Marinobacteraceae</taxon>
        <taxon>Marinobacter</taxon>
    </lineage>
</organism>
<name>A0A840UG97_9GAMM</name>
<accession>A0A840UG97</accession>
<keyword evidence="3" id="KW-1185">Reference proteome</keyword>
<gene>
    <name evidence="2" type="ORF">HNR38_000658</name>
</gene>
<dbReference type="RefSeq" id="WP_183699779.1">
    <property type="nucleotide sequence ID" value="NZ_JACHFE010000002.1"/>
</dbReference>
<reference evidence="2 3" key="1">
    <citation type="submission" date="2020-08" db="EMBL/GenBank/DDBJ databases">
        <title>Genomic Encyclopedia of Type Strains, Phase IV (KMG-IV): sequencing the most valuable type-strain genomes for metagenomic binning, comparative biology and taxonomic classification.</title>
        <authorList>
            <person name="Goeker M."/>
        </authorList>
    </citation>
    <scope>NUCLEOTIDE SEQUENCE [LARGE SCALE GENOMIC DNA]</scope>
    <source>
        <strain evidence="2 3">DSM 22359</strain>
    </source>
</reference>
<feature type="transmembrane region" description="Helical" evidence="1">
    <location>
        <begin position="5"/>
        <end position="22"/>
    </location>
</feature>
<evidence type="ECO:0000313" key="3">
    <source>
        <dbReference type="Proteomes" id="UP000591735"/>
    </source>
</evidence>
<evidence type="ECO:0000313" key="2">
    <source>
        <dbReference type="EMBL" id="MBB5320186.1"/>
    </source>
</evidence>
<feature type="transmembrane region" description="Helical" evidence="1">
    <location>
        <begin position="75"/>
        <end position="96"/>
    </location>
</feature>
<feature type="transmembrane region" description="Helical" evidence="1">
    <location>
        <begin position="34"/>
        <end position="63"/>
    </location>
</feature>
<keyword evidence="1" id="KW-0812">Transmembrane</keyword>
<comment type="caution">
    <text evidence="2">The sequence shown here is derived from an EMBL/GenBank/DDBJ whole genome shotgun (WGS) entry which is preliminary data.</text>
</comment>